<gene>
    <name evidence="2" type="ORF">HELGO_WM13031</name>
</gene>
<proteinExistence type="predicted"/>
<evidence type="ECO:0000259" key="1">
    <source>
        <dbReference type="Pfam" id="PF09371"/>
    </source>
</evidence>
<accession>A0A6S6SPF6</accession>
<dbReference type="EMBL" id="CACVAU010000025">
    <property type="protein sequence ID" value="CAA6807347.1"/>
    <property type="molecule type" value="Genomic_DNA"/>
</dbReference>
<protein>
    <submittedName>
        <fullName evidence="2">Transcription accessory protein (S1 RNA-binding domain)</fullName>
    </submittedName>
</protein>
<dbReference type="SUPFAM" id="SSF158832">
    <property type="entry name" value="Tex N-terminal region-like"/>
    <property type="match status" value="1"/>
</dbReference>
<dbReference type="Pfam" id="PF09371">
    <property type="entry name" value="Tex_N"/>
    <property type="match status" value="1"/>
</dbReference>
<sequence>MQNLITLLTQKTSLQKNQITNILKLLDEGSTIPFIARYRKEFLN</sequence>
<evidence type="ECO:0000313" key="2">
    <source>
        <dbReference type="EMBL" id="CAA6807347.1"/>
    </source>
</evidence>
<dbReference type="InterPro" id="IPR018974">
    <property type="entry name" value="Tex-like_N"/>
</dbReference>
<reference evidence="2" key="1">
    <citation type="submission" date="2020-01" db="EMBL/GenBank/DDBJ databases">
        <authorList>
            <person name="Meier V. D."/>
            <person name="Meier V D."/>
        </authorList>
    </citation>
    <scope>NUCLEOTIDE SEQUENCE</scope>
    <source>
        <strain evidence="2">HLG_WM_MAG_05</strain>
    </source>
</reference>
<feature type="domain" description="Tex-like protein N-terminal" evidence="1">
    <location>
        <begin position="3"/>
        <end position="42"/>
    </location>
</feature>
<dbReference type="InterPro" id="IPR023319">
    <property type="entry name" value="Tex-like_HTH_dom_sf"/>
</dbReference>
<name>A0A6S6SPF6_9BACT</name>
<dbReference type="Gene3D" id="1.10.10.650">
    <property type="entry name" value="RuvA domain 2-like"/>
    <property type="match status" value="1"/>
</dbReference>
<dbReference type="AlphaFoldDB" id="A0A6S6SPF6"/>
<organism evidence="2">
    <name type="scientific">uncultured Sulfurovum sp</name>
    <dbReference type="NCBI Taxonomy" id="269237"/>
    <lineage>
        <taxon>Bacteria</taxon>
        <taxon>Pseudomonadati</taxon>
        <taxon>Campylobacterota</taxon>
        <taxon>Epsilonproteobacteria</taxon>
        <taxon>Campylobacterales</taxon>
        <taxon>Sulfurovaceae</taxon>
        <taxon>Sulfurovum</taxon>
        <taxon>environmental samples</taxon>
    </lineage>
</organism>